<accession>A0A177B297</accession>
<evidence type="ECO:0000256" key="1">
    <source>
        <dbReference type="ARBA" id="ARBA00022980"/>
    </source>
</evidence>
<comment type="caution">
    <text evidence="3">The sequence shown here is derived from an EMBL/GenBank/DDBJ whole genome shotgun (WGS) entry which is preliminary data.</text>
</comment>
<evidence type="ECO:0000313" key="3">
    <source>
        <dbReference type="EMBL" id="OAF67743.1"/>
    </source>
</evidence>
<keyword evidence="2" id="KW-0687">Ribonucleoprotein</keyword>
<keyword evidence="1" id="KW-0689">Ribosomal protein</keyword>
<evidence type="ECO:0000256" key="2">
    <source>
        <dbReference type="ARBA" id="ARBA00023274"/>
    </source>
</evidence>
<keyword evidence="4" id="KW-1185">Reference proteome</keyword>
<dbReference type="InterPro" id="IPR036967">
    <property type="entry name" value="Ribosomal_uS11_sf"/>
</dbReference>
<organism evidence="3 4">
    <name type="scientific">Intoshia linei</name>
    <dbReference type="NCBI Taxonomy" id="1819745"/>
    <lineage>
        <taxon>Eukaryota</taxon>
        <taxon>Metazoa</taxon>
        <taxon>Spiralia</taxon>
        <taxon>Lophotrochozoa</taxon>
        <taxon>Mesozoa</taxon>
        <taxon>Orthonectida</taxon>
        <taxon>Rhopaluridae</taxon>
        <taxon>Intoshia</taxon>
    </lineage>
</organism>
<dbReference type="GO" id="GO:0006412">
    <property type="term" value="P:translation"/>
    <property type="evidence" value="ECO:0007669"/>
    <property type="project" value="InterPro"/>
</dbReference>
<evidence type="ECO:0000313" key="4">
    <source>
        <dbReference type="Proteomes" id="UP000078046"/>
    </source>
</evidence>
<feature type="non-terminal residue" evidence="3">
    <location>
        <position position="99"/>
    </location>
</feature>
<gene>
    <name evidence="3" type="ORF">A3Q56_04537</name>
</gene>
<dbReference type="OrthoDB" id="201635at2759"/>
<dbReference type="GO" id="GO:1990904">
    <property type="term" value="C:ribonucleoprotein complex"/>
    <property type="evidence" value="ECO:0007669"/>
    <property type="project" value="UniProtKB-KW"/>
</dbReference>
<dbReference type="Gene3D" id="3.30.420.80">
    <property type="entry name" value="Ribosomal protein S11"/>
    <property type="match status" value="1"/>
</dbReference>
<dbReference type="GO" id="GO:0005840">
    <property type="term" value="C:ribosome"/>
    <property type="evidence" value="ECO:0007669"/>
    <property type="project" value="UniProtKB-KW"/>
</dbReference>
<reference evidence="3 4" key="1">
    <citation type="submission" date="2016-04" db="EMBL/GenBank/DDBJ databases">
        <title>The genome of Intoshia linei affirms orthonectids as highly simplified spiralians.</title>
        <authorList>
            <person name="Mikhailov K.V."/>
            <person name="Slusarev G.S."/>
            <person name="Nikitin M.A."/>
            <person name="Logacheva M.D."/>
            <person name="Penin A."/>
            <person name="Aleoshin V."/>
            <person name="Panchin Y.V."/>
        </authorList>
    </citation>
    <scope>NUCLEOTIDE SEQUENCE [LARGE SCALE GENOMIC DNA]</scope>
    <source>
        <strain evidence="3">Intl2013</strain>
        <tissue evidence="3">Whole animal</tissue>
    </source>
</reference>
<sequence length="99" mass="11585">MNYIKSTNFIKIGKRFKSSSNFNWNLNSLVENKNPRNLELMNLAVKSKGWDLNMNRKEYYIKVCLDVTNRNVTANCVHRWRGSLLTVSTKDTDISKNLK</sequence>
<proteinExistence type="predicted"/>
<protein>
    <submittedName>
        <fullName evidence="3">Uncharacterized protein</fullName>
    </submittedName>
</protein>
<dbReference type="Proteomes" id="UP000078046">
    <property type="component" value="Unassembled WGS sequence"/>
</dbReference>
<dbReference type="AlphaFoldDB" id="A0A177B297"/>
<name>A0A177B297_9BILA</name>
<dbReference type="GO" id="GO:0003735">
    <property type="term" value="F:structural constituent of ribosome"/>
    <property type="evidence" value="ECO:0007669"/>
    <property type="project" value="InterPro"/>
</dbReference>
<dbReference type="EMBL" id="LWCA01000585">
    <property type="protein sequence ID" value="OAF67743.1"/>
    <property type="molecule type" value="Genomic_DNA"/>
</dbReference>